<proteinExistence type="predicted"/>
<accession>A0A849I8F5</accession>
<dbReference type="Pfam" id="PF09084">
    <property type="entry name" value="NMT1"/>
    <property type="match status" value="1"/>
</dbReference>
<dbReference type="PANTHER" id="PTHR30024">
    <property type="entry name" value="ALIPHATIC SULFONATES-BINDING PROTEIN-RELATED"/>
    <property type="match status" value="1"/>
</dbReference>
<dbReference type="RefSeq" id="WP_171218035.1">
    <property type="nucleotide sequence ID" value="NZ_JABEPP010000002.1"/>
</dbReference>
<dbReference type="EMBL" id="JABEPP010000002">
    <property type="protein sequence ID" value="NNM72575.1"/>
    <property type="molecule type" value="Genomic_DNA"/>
</dbReference>
<sequence length="316" mass="34341">MLNRRSLLQTGAALAVAGPARGAELERVRVSIIPINDVTPLFVAIERGFFRNEGLLVDTSPSAGGATGIPGLVAGSYDIAYGNVVSTLLAAQQGIELRVIAPGTKIQEARNDHSAIVVRRESGIRSGKDLEGKVVGVNTRNNVIWLYARAWIKATGGNPDRVTYKEIPHPQMEDAIRQKQVDAGYMVVPYVTLATAKPEFEKIAHPYSAVQLGVDVGQYLATASFVQSKPETVAKFVRALRRGIEWYNANLTNPDLLPIISGFTKIEVPLLKTLTLPPAPLVVEPAQMERTTQLMIEHRLLRKPVDVKALVAPMAL</sequence>
<protein>
    <submittedName>
        <fullName evidence="2">ABC transporter substrate-binding protein</fullName>
    </submittedName>
</protein>
<dbReference type="AlphaFoldDB" id="A0A849I8F5"/>
<feature type="domain" description="SsuA/THI5-like" evidence="1">
    <location>
        <begin position="37"/>
        <end position="249"/>
    </location>
</feature>
<dbReference type="Gene3D" id="3.40.190.10">
    <property type="entry name" value="Periplasmic binding protein-like II"/>
    <property type="match status" value="2"/>
</dbReference>
<organism evidence="2 3">
    <name type="scientific">Enterovirga aerilata</name>
    <dbReference type="NCBI Taxonomy" id="2730920"/>
    <lineage>
        <taxon>Bacteria</taxon>
        <taxon>Pseudomonadati</taxon>
        <taxon>Pseudomonadota</taxon>
        <taxon>Alphaproteobacteria</taxon>
        <taxon>Hyphomicrobiales</taxon>
        <taxon>Methylobacteriaceae</taxon>
        <taxon>Enterovirga</taxon>
    </lineage>
</organism>
<gene>
    <name evidence="2" type="ORF">HJG44_09270</name>
</gene>
<dbReference type="SUPFAM" id="SSF53850">
    <property type="entry name" value="Periplasmic binding protein-like II"/>
    <property type="match status" value="1"/>
</dbReference>
<keyword evidence="3" id="KW-1185">Reference proteome</keyword>
<evidence type="ECO:0000313" key="3">
    <source>
        <dbReference type="Proteomes" id="UP000564885"/>
    </source>
</evidence>
<evidence type="ECO:0000313" key="2">
    <source>
        <dbReference type="EMBL" id="NNM72575.1"/>
    </source>
</evidence>
<dbReference type="InterPro" id="IPR015168">
    <property type="entry name" value="SsuA/THI5"/>
</dbReference>
<name>A0A849I8F5_9HYPH</name>
<reference evidence="2 3" key="1">
    <citation type="submission" date="2020-04" db="EMBL/GenBank/DDBJ databases">
        <title>Enterovirga sp. isolate from soil.</title>
        <authorList>
            <person name="Chea S."/>
            <person name="Kim D.-U."/>
        </authorList>
    </citation>
    <scope>NUCLEOTIDE SEQUENCE [LARGE SCALE GENOMIC DNA]</scope>
    <source>
        <strain evidence="2 3">DB1703</strain>
    </source>
</reference>
<comment type="caution">
    <text evidence="2">The sequence shown here is derived from an EMBL/GenBank/DDBJ whole genome shotgun (WGS) entry which is preliminary data.</text>
</comment>
<dbReference type="Proteomes" id="UP000564885">
    <property type="component" value="Unassembled WGS sequence"/>
</dbReference>
<evidence type="ECO:0000259" key="1">
    <source>
        <dbReference type="Pfam" id="PF09084"/>
    </source>
</evidence>